<dbReference type="GO" id="GO:0008270">
    <property type="term" value="F:zinc ion binding"/>
    <property type="evidence" value="ECO:0007669"/>
    <property type="project" value="UniProtKB-KW"/>
</dbReference>
<dbReference type="OrthoDB" id="6074598at2759"/>
<feature type="domain" description="B box-type" evidence="2">
    <location>
        <begin position="331"/>
        <end position="373"/>
    </location>
</feature>
<dbReference type="CDD" id="cd19756">
    <property type="entry name" value="Bbox2"/>
    <property type="match status" value="1"/>
</dbReference>
<dbReference type="Gene3D" id="3.30.160.60">
    <property type="entry name" value="Classic Zinc Finger"/>
    <property type="match status" value="1"/>
</dbReference>
<dbReference type="PROSITE" id="PS50119">
    <property type="entry name" value="ZF_BBOX"/>
    <property type="match status" value="1"/>
</dbReference>
<dbReference type="InterPro" id="IPR000315">
    <property type="entry name" value="Znf_B-box"/>
</dbReference>
<dbReference type="PANTHER" id="PTHR25462">
    <property type="entry name" value="BONUS, ISOFORM C-RELATED"/>
    <property type="match status" value="1"/>
</dbReference>
<dbReference type="Pfam" id="PF00643">
    <property type="entry name" value="zf-B_box"/>
    <property type="match status" value="1"/>
</dbReference>
<comment type="caution">
    <text evidence="3">The sequence shown here is derived from an EMBL/GenBank/DDBJ whole genome shotgun (WGS) entry which is preliminary data.</text>
</comment>
<dbReference type="Proteomes" id="UP000683360">
    <property type="component" value="Unassembled WGS sequence"/>
</dbReference>
<keyword evidence="1" id="KW-0479">Metal-binding</keyword>
<evidence type="ECO:0000256" key="1">
    <source>
        <dbReference type="PROSITE-ProRule" id="PRU00024"/>
    </source>
</evidence>
<keyword evidence="1" id="KW-0862">Zinc</keyword>
<dbReference type="SUPFAM" id="SSF63829">
    <property type="entry name" value="Calcium-dependent phosphotriesterase"/>
    <property type="match status" value="1"/>
</dbReference>
<sequence length="799" mass="91821">MSCTRNVSLEIPPYDLTDCAATEKVEPEILTFVVYVLLLRRKKGEHSRIENAISDTTTAFDELNKSIQKHRENCHRKIDDIFDRYQNEADDSRTEDISALHSYLSNDNACLKQSCVILQRNKDILNSADINDVINYRHKKADNTSEFEIELPTFDTKPVDWKNLYFELGYLKVSDKPKLIRSVPTPMVPTRACTLPGDQFWVCGQDNMIARININGEVLETVDLPISLPANDISITNDGELIFTEGNLASDFYFTTKHSPKLRTMGNWFIKSYQVYDKCNVCETVDADNRCNTCLFNLCQDCVHDHSKNRLSKRKKDEHDIVVFTQKKTKVHSPVCQKHKFVRCMRFCKQCKIPVCQECVLTGDHQSHKTLNLSSYINDRYHEINKHNDNLESKVIPEFKQNILRIENTISDTTTGHDELIKSIQNHRENCHRKIDDIFDRYQNEANDIRKEDISTLQSYQSNGNACLTQSYVILQRNKDILNSADINDVVNYRHKKSDNISEFKIEHPKFDTKPVDWKKLYFELGYLKVSDKPKLIRSVLTPTVPTRVCTLPGDQFWVCGQDNIIARINMDAEVLETVDLPISLPANDISITNDGELIFTEGKPGKVTIIIEGRRETFIDVGPQWLPSGLHCTKSGDILVTMSDDSYTNYKIVRYTDGKRVQEIQNYDNGKPLFQPGLGILFITENNNGDICVSDTNGRVIIVFNKFGNFKFIYNSSKAFCDYKQLTTFEPGAIVTNSKCQMIFTVQNLIFVVNHKGHFVQCIDNCHLTMMSALCLDYTERICVGEFDKTNLKIIKHR</sequence>
<dbReference type="CDD" id="cd19757">
    <property type="entry name" value="Bbox1"/>
    <property type="match status" value="1"/>
</dbReference>
<accession>A0A8S3S409</accession>
<evidence type="ECO:0000313" key="4">
    <source>
        <dbReference type="Proteomes" id="UP000683360"/>
    </source>
</evidence>
<evidence type="ECO:0000313" key="3">
    <source>
        <dbReference type="EMBL" id="CAG2213760.1"/>
    </source>
</evidence>
<reference evidence="3" key="1">
    <citation type="submission" date="2021-03" db="EMBL/GenBank/DDBJ databases">
        <authorList>
            <person name="Bekaert M."/>
        </authorList>
    </citation>
    <scope>NUCLEOTIDE SEQUENCE</scope>
</reference>
<organism evidence="3 4">
    <name type="scientific">Mytilus edulis</name>
    <name type="common">Blue mussel</name>
    <dbReference type="NCBI Taxonomy" id="6550"/>
    <lineage>
        <taxon>Eukaryota</taxon>
        <taxon>Metazoa</taxon>
        <taxon>Spiralia</taxon>
        <taxon>Lophotrochozoa</taxon>
        <taxon>Mollusca</taxon>
        <taxon>Bivalvia</taxon>
        <taxon>Autobranchia</taxon>
        <taxon>Pteriomorphia</taxon>
        <taxon>Mytilida</taxon>
        <taxon>Mytiloidea</taxon>
        <taxon>Mytilidae</taxon>
        <taxon>Mytilinae</taxon>
        <taxon>Mytilus</taxon>
    </lineage>
</organism>
<protein>
    <recommendedName>
        <fullName evidence="2">B box-type domain-containing protein</fullName>
    </recommendedName>
</protein>
<proteinExistence type="predicted"/>
<dbReference type="InterPro" id="IPR047153">
    <property type="entry name" value="TRIM45/56/19-like"/>
</dbReference>
<dbReference type="EMBL" id="CAJPWZ010001387">
    <property type="protein sequence ID" value="CAG2213760.1"/>
    <property type="molecule type" value="Genomic_DNA"/>
</dbReference>
<dbReference type="Gene3D" id="2.120.10.30">
    <property type="entry name" value="TolB, C-terminal domain"/>
    <property type="match status" value="1"/>
</dbReference>
<dbReference type="PANTHER" id="PTHR25462:SF296">
    <property type="entry name" value="MEIOTIC P26, ISOFORM F"/>
    <property type="match status" value="1"/>
</dbReference>
<keyword evidence="1" id="KW-0863">Zinc-finger</keyword>
<name>A0A8S3S409_MYTED</name>
<keyword evidence="4" id="KW-1185">Reference proteome</keyword>
<dbReference type="AlphaFoldDB" id="A0A8S3S409"/>
<dbReference type="InterPro" id="IPR011042">
    <property type="entry name" value="6-blade_b-propeller_TolB-like"/>
</dbReference>
<gene>
    <name evidence="3" type="ORF">MEDL_27695</name>
</gene>
<evidence type="ECO:0000259" key="2">
    <source>
        <dbReference type="PROSITE" id="PS50119"/>
    </source>
</evidence>
<dbReference type="SUPFAM" id="SSF57845">
    <property type="entry name" value="B-box zinc-binding domain"/>
    <property type="match status" value="1"/>
</dbReference>